<proteinExistence type="predicted"/>
<dbReference type="STRING" id="56857.A0A200QMU4"/>
<evidence type="ECO:0000256" key="1">
    <source>
        <dbReference type="SAM" id="MobiDB-lite"/>
    </source>
</evidence>
<dbReference type="AlphaFoldDB" id="A0A200QMU4"/>
<evidence type="ECO:0000313" key="2">
    <source>
        <dbReference type="EMBL" id="OVA11818.1"/>
    </source>
</evidence>
<name>A0A200QMU4_MACCD</name>
<reference evidence="2 3" key="1">
    <citation type="journal article" date="2017" name="Mol. Plant">
        <title>The Genome of Medicinal Plant Macleaya cordata Provides New Insights into Benzylisoquinoline Alkaloids Metabolism.</title>
        <authorList>
            <person name="Liu X."/>
            <person name="Liu Y."/>
            <person name="Huang P."/>
            <person name="Ma Y."/>
            <person name="Qing Z."/>
            <person name="Tang Q."/>
            <person name="Cao H."/>
            <person name="Cheng P."/>
            <person name="Zheng Y."/>
            <person name="Yuan Z."/>
            <person name="Zhou Y."/>
            <person name="Liu J."/>
            <person name="Tang Z."/>
            <person name="Zhuo Y."/>
            <person name="Zhang Y."/>
            <person name="Yu L."/>
            <person name="Huang J."/>
            <person name="Yang P."/>
            <person name="Peng Q."/>
            <person name="Zhang J."/>
            <person name="Jiang W."/>
            <person name="Zhang Z."/>
            <person name="Lin K."/>
            <person name="Ro D.K."/>
            <person name="Chen X."/>
            <person name="Xiong X."/>
            <person name="Shang Y."/>
            <person name="Huang S."/>
            <person name="Zeng J."/>
        </authorList>
    </citation>
    <scope>NUCLEOTIDE SEQUENCE [LARGE SCALE GENOMIC DNA]</scope>
    <source>
        <strain evidence="3">cv. BLH2017</strain>
        <tissue evidence="2">Root</tissue>
    </source>
</reference>
<dbReference type="EMBL" id="MVGT01001528">
    <property type="protein sequence ID" value="OVA11818.1"/>
    <property type="molecule type" value="Genomic_DNA"/>
</dbReference>
<organism evidence="2 3">
    <name type="scientific">Macleaya cordata</name>
    <name type="common">Five-seeded plume-poppy</name>
    <name type="synonym">Bocconia cordata</name>
    <dbReference type="NCBI Taxonomy" id="56857"/>
    <lineage>
        <taxon>Eukaryota</taxon>
        <taxon>Viridiplantae</taxon>
        <taxon>Streptophyta</taxon>
        <taxon>Embryophyta</taxon>
        <taxon>Tracheophyta</taxon>
        <taxon>Spermatophyta</taxon>
        <taxon>Magnoliopsida</taxon>
        <taxon>Ranunculales</taxon>
        <taxon>Papaveraceae</taxon>
        <taxon>Papaveroideae</taxon>
        <taxon>Macleaya</taxon>
    </lineage>
</organism>
<keyword evidence="3" id="KW-1185">Reference proteome</keyword>
<evidence type="ECO:0000313" key="3">
    <source>
        <dbReference type="Proteomes" id="UP000195402"/>
    </source>
</evidence>
<accession>A0A200QMU4</accession>
<sequence>MRNEAAIEEYFKPIDKEAEMIVNMQLEGEENKMKRMVKAMQEQALLENAAKEKMAEVSSVDAADQHKHEKESNKPTNQV</sequence>
<feature type="region of interest" description="Disordered" evidence="1">
    <location>
        <begin position="50"/>
        <end position="79"/>
    </location>
</feature>
<dbReference type="Proteomes" id="UP000195402">
    <property type="component" value="Unassembled WGS sequence"/>
</dbReference>
<comment type="caution">
    <text evidence="2">The sequence shown here is derived from an EMBL/GenBank/DDBJ whole genome shotgun (WGS) entry which is preliminary data.</text>
</comment>
<feature type="compositionally biased region" description="Basic and acidic residues" evidence="1">
    <location>
        <begin position="63"/>
        <end position="73"/>
    </location>
</feature>
<dbReference type="PANTHER" id="PTHR35749">
    <property type="entry name" value="OSJNBA0084A10.10 PROTEIN"/>
    <property type="match status" value="1"/>
</dbReference>
<protein>
    <submittedName>
        <fullName evidence="2">Uncharacterized protein</fullName>
    </submittedName>
</protein>
<dbReference type="InParanoid" id="A0A200QMU4"/>
<dbReference type="PANTHER" id="PTHR35749:SF1">
    <property type="entry name" value="OSJNBA0084A10.10 PROTEIN"/>
    <property type="match status" value="1"/>
</dbReference>
<gene>
    <name evidence="2" type="ORF">BVC80_633g10</name>
</gene>
<dbReference type="OrthoDB" id="1929657at2759"/>